<proteinExistence type="predicted"/>
<dbReference type="PANTHER" id="PTHR21505">
    <property type="entry name" value="MADF DOMAIN-CONTAINING PROTEIN-RELATED"/>
    <property type="match status" value="1"/>
</dbReference>
<dbReference type="Proteomes" id="UP001353858">
    <property type="component" value="Unassembled WGS sequence"/>
</dbReference>
<evidence type="ECO:0000313" key="3">
    <source>
        <dbReference type="Proteomes" id="UP001353858"/>
    </source>
</evidence>
<reference evidence="3" key="1">
    <citation type="submission" date="2023-01" db="EMBL/GenBank/DDBJ databases">
        <title>Key to firefly adult light organ development and bioluminescence: homeobox transcription factors regulate luciferase expression and transportation to peroxisome.</title>
        <authorList>
            <person name="Fu X."/>
        </authorList>
    </citation>
    <scope>NUCLEOTIDE SEQUENCE [LARGE SCALE GENOMIC DNA]</scope>
</reference>
<dbReference type="InterPro" id="IPR006578">
    <property type="entry name" value="MADF-dom"/>
</dbReference>
<dbReference type="AlphaFoldDB" id="A0AAN7SAW9"/>
<sequence>MSERWSSQHNPQFMKLYKEEETLWNTFDPNYKNRDLRNASLQHIAKEMKLEKVADVTKKIKNLRSTYNQEIIKIAKSKQSGSGTDDEYKPSIKWIDLIDYIMKIINLKEKITTSNLPNVTTDETEEHNQEIPKHDKNVEVDVTETSKPKKPIVKKTLHKINMPNEQNLIKDTIDELKQLKNSLAKPASLEQEDECELIGKHIAYQRLS</sequence>
<keyword evidence="3" id="KW-1185">Reference proteome</keyword>
<dbReference type="Pfam" id="PF10545">
    <property type="entry name" value="MADF_DNA_bdg"/>
    <property type="match status" value="1"/>
</dbReference>
<dbReference type="PANTHER" id="PTHR21505:SF12">
    <property type="entry name" value="MADF DOMAIN-CONTAINING PROTEIN-RELATED"/>
    <property type="match status" value="1"/>
</dbReference>
<dbReference type="PROSITE" id="PS51029">
    <property type="entry name" value="MADF"/>
    <property type="match status" value="1"/>
</dbReference>
<feature type="domain" description="MADF" evidence="1">
    <location>
        <begin position="12"/>
        <end position="106"/>
    </location>
</feature>
<protein>
    <recommendedName>
        <fullName evidence="1">MADF domain-containing protein</fullName>
    </recommendedName>
</protein>
<dbReference type="EMBL" id="JARPUR010000002">
    <property type="protein sequence ID" value="KAK4882586.1"/>
    <property type="molecule type" value="Genomic_DNA"/>
</dbReference>
<gene>
    <name evidence="2" type="ORF">RN001_005905</name>
</gene>
<comment type="caution">
    <text evidence="2">The sequence shown here is derived from an EMBL/GenBank/DDBJ whole genome shotgun (WGS) entry which is preliminary data.</text>
</comment>
<evidence type="ECO:0000259" key="1">
    <source>
        <dbReference type="PROSITE" id="PS51029"/>
    </source>
</evidence>
<name>A0AAN7SAW9_9COLE</name>
<evidence type="ECO:0000313" key="2">
    <source>
        <dbReference type="EMBL" id="KAK4882586.1"/>
    </source>
</evidence>
<accession>A0AAN7SAW9</accession>
<dbReference type="SMART" id="SM00595">
    <property type="entry name" value="MADF"/>
    <property type="match status" value="1"/>
</dbReference>
<organism evidence="2 3">
    <name type="scientific">Aquatica leii</name>
    <dbReference type="NCBI Taxonomy" id="1421715"/>
    <lineage>
        <taxon>Eukaryota</taxon>
        <taxon>Metazoa</taxon>
        <taxon>Ecdysozoa</taxon>
        <taxon>Arthropoda</taxon>
        <taxon>Hexapoda</taxon>
        <taxon>Insecta</taxon>
        <taxon>Pterygota</taxon>
        <taxon>Neoptera</taxon>
        <taxon>Endopterygota</taxon>
        <taxon>Coleoptera</taxon>
        <taxon>Polyphaga</taxon>
        <taxon>Elateriformia</taxon>
        <taxon>Elateroidea</taxon>
        <taxon>Lampyridae</taxon>
        <taxon>Luciolinae</taxon>
        <taxon>Aquatica</taxon>
    </lineage>
</organism>